<dbReference type="EMBL" id="CM027681">
    <property type="protein sequence ID" value="KAG0543179.1"/>
    <property type="molecule type" value="Genomic_DNA"/>
</dbReference>
<evidence type="ECO:0000313" key="9">
    <source>
        <dbReference type="EMBL" id="KAG0543179.1"/>
    </source>
</evidence>
<dbReference type="InterPro" id="IPR027417">
    <property type="entry name" value="P-loop_NTPase"/>
</dbReference>
<dbReference type="Gene3D" id="3.40.50.300">
    <property type="entry name" value="P-loop containing nucleotide triphosphate hydrolases"/>
    <property type="match status" value="2"/>
</dbReference>
<feature type="region of interest" description="Disordered" evidence="7">
    <location>
        <begin position="72"/>
        <end position="116"/>
    </location>
</feature>
<dbReference type="Pfam" id="PF21138">
    <property type="entry name" value="SMUBP-2_HCS1_1B"/>
    <property type="match status" value="1"/>
</dbReference>
<dbReference type="OMA" id="WITRCAF"/>
<dbReference type="SMART" id="SM00487">
    <property type="entry name" value="DEXDc"/>
    <property type="match status" value="1"/>
</dbReference>
<dbReference type="GO" id="GO:0005524">
    <property type="term" value="F:ATP binding"/>
    <property type="evidence" value="ECO:0007669"/>
    <property type="project" value="UniProtKB-KW"/>
</dbReference>
<evidence type="ECO:0000256" key="4">
    <source>
        <dbReference type="ARBA" id="ARBA00022806"/>
    </source>
</evidence>
<dbReference type="CDD" id="cd18808">
    <property type="entry name" value="SF1_C_Upf1"/>
    <property type="match status" value="1"/>
</dbReference>
<dbReference type="InterPro" id="IPR048761">
    <property type="entry name" value="SMUBP-2_HCS1_1B"/>
</dbReference>
<dbReference type="Gramene" id="EER98668">
    <property type="protein sequence ID" value="EER98668"/>
    <property type="gene ID" value="SORBI_3002G161400"/>
</dbReference>
<dbReference type="PANTHER" id="PTHR43788">
    <property type="entry name" value="DNA2/NAM7 HELICASE FAMILY MEMBER"/>
    <property type="match status" value="1"/>
</dbReference>
<comment type="similarity">
    <text evidence="1">Belongs to the DNA2/NAM7 helicase family.</text>
</comment>
<dbReference type="Pfam" id="PF13087">
    <property type="entry name" value="AAA_12"/>
    <property type="match status" value="1"/>
</dbReference>
<dbReference type="GO" id="GO:0003678">
    <property type="term" value="F:DNA helicase activity"/>
    <property type="evidence" value="ECO:0007669"/>
    <property type="project" value="UniProtKB-EC"/>
</dbReference>
<dbReference type="InterPro" id="IPR014001">
    <property type="entry name" value="Helicase_ATP-bd"/>
</dbReference>
<keyword evidence="4" id="KW-0347">Helicase</keyword>
<evidence type="ECO:0000256" key="7">
    <source>
        <dbReference type="SAM" id="MobiDB-lite"/>
    </source>
</evidence>
<dbReference type="InterPro" id="IPR050534">
    <property type="entry name" value="Coronavir_polyprotein_1ab"/>
</dbReference>
<dbReference type="GO" id="GO:0016787">
    <property type="term" value="F:hydrolase activity"/>
    <property type="evidence" value="ECO:0007669"/>
    <property type="project" value="UniProtKB-KW"/>
</dbReference>
<sequence>MKPHHLHFRSLISSYATVRPQRRRELKLLSTPDYFSSCFNTPQISCYHSGHLRLVSSPGPCKRAPSAIAGCHSYPTSSSHGGRDKNAIGNKEKSKRRKRKQTATKQGVLSPPSEEELSTRMVNNLYQSGDPLGRKELGQRVVQWLKQGMHLMASKFASSDQSETQDNDPLCFHGHMGFVMQAQAYLSATAMPRGQEALCLKASTHYPTLFDNFQRELRDVLLQQQEEGLVTDWRSTRSWMLMKEMARSAEHRTAARRPTAPVMHKHTTLGISLDRTRLMQAKIDEFVQKMTGLLQLERDAELDVTQTTQDELMSASSMMDGKSKKPVEYLVTHGQAQEECDTICNLKVISSSTGLTGQHLVLFRVEGSQKLPPTRLSPGDMVCVRTCNSQGEVATTSCMEAFVHNLGEDGCSITVALKSRRSDPTFSKFLGKIARIDRIQALADAVTYERNCEALMILQKRGLQKRNASIGVVATLFGDKEDVMKLEGNNLMDCGGSEVPDDGLLERHSYSFDTSQSRALALALDKERPVLVIQGPPGTGKTRLLSYLITCVARRGERVLVTAPSNAAIDNIVESLSRSGLKIVRVGNPSRISPSVTSMSLGEIVTKRLEKFTQEFERKKYALRKDLKRCIQDDDSLASGIRQRLKKLGKDYKKEEKEAIREVLSNAEVVLSTNTGAADPLIRGMGCFDLVIIDEAGQATEPSCWIPILQGKRCILAGDHRQLAPVILSREAMEGGLGISLLERASSLHDGLLTTTLTTQYRMHESIASWASKEMYDGLLQSFPPVASRLLVDYPFVKATWMTQCALLLLDTRKEYGSLNIDCEESLDLAGTGSFYNNGEADIVAQHVFNLIQCGVPPTSIVVQSPYIAQVQLLRGRLEEYPVASNVEVSTIDSFQGREADAVVISMVRSNSLGAVGFLGDIRRMNVAITRARSHVAVVCDTSTICNNAFLARLLRHIRQHGQVRHVEPSSFDGGFDLPALPSGAI</sequence>
<dbReference type="SUPFAM" id="SSF52540">
    <property type="entry name" value="P-loop containing nucleoside triphosphate hydrolases"/>
    <property type="match status" value="1"/>
</dbReference>
<dbReference type="Pfam" id="PF13086">
    <property type="entry name" value="AAA_11"/>
    <property type="match status" value="1"/>
</dbReference>
<dbReference type="PANTHER" id="PTHR43788:SF17">
    <property type="entry name" value="OS09G0130800 PROTEIN"/>
    <property type="match status" value="1"/>
</dbReference>
<comment type="catalytic activity">
    <reaction evidence="6">
        <text>ATP + H2O = ADP + phosphate + H(+)</text>
        <dbReference type="Rhea" id="RHEA:13065"/>
        <dbReference type="ChEBI" id="CHEBI:15377"/>
        <dbReference type="ChEBI" id="CHEBI:15378"/>
        <dbReference type="ChEBI" id="CHEBI:30616"/>
        <dbReference type="ChEBI" id="CHEBI:43474"/>
        <dbReference type="ChEBI" id="CHEBI:456216"/>
        <dbReference type="EC" id="3.6.4.12"/>
    </reaction>
    <physiologicalReaction direction="left-to-right" evidence="6">
        <dbReference type="Rhea" id="RHEA:13066"/>
    </physiologicalReaction>
</comment>
<keyword evidence="3" id="KW-0378">Hydrolase</keyword>
<dbReference type="OrthoDB" id="6513042at2759"/>
<evidence type="ECO:0000256" key="3">
    <source>
        <dbReference type="ARBA" id="ARBA00022801"/>
    </source>
</evidence>
<protein>
    <recommendedName>
        <fullName evidence="8">Helicase ATP-binding domain-containing protein</fullName>
    </recommendedName>
</protein>
<dbReference type="Proteomes" id="UP000807115">
    <property type="component" value="Chromosome 2"/>
</dbReference>
<accession>A0A921RME6</accession>
<dbReference type="InterPro" id="IPR041679">
    <property type="entry name" value="DNA2/NAM7-like_C"/>
</dbReference>
<dbReference type="InterPro" id="IPR047187">
    <property type="entry name" value="SF1_C_Upf1"/>
</dbReference>
<dbReference type="Gene3D" id="2.40.30.270">
    <property type="match status" value="1"/>
</dbReference>
<evidence type="ECO:0000259" key="8">
    <source>
        <dbReference type="SMART" id="SM00487"/>
    </source>
</evidence>
<feature type="compositionally biased region" description="Basic and acidic residues" evidence="7">
    <location>
        <begin position="81"/>
        <end position="92"/>
    </location>
</feature>
<organism evidence="9 10">
    <name type="scientific">Sorghum bicolor</name>
    <name type="common">Sorghum</name>
    <name type="synonym">Sorghum vulgare</name>
    <dbReference type="NCBI Taxonomy" id="4558"/>
    <lineage>
        <taxon>Eukaryota</taxon>
        <taxon>Viridiplantae</taxon>
        <taxon>Streptophyta</taxon>
        <taxon>Embryophyta</taxon>
        <taxon>Tracheophyta</taxon>
        <taxon>Spermatophyta</taxon>
        <taxon>Magnoliopsida</taxon>
        <taxon>Liliopsida</taxon>
        <taxon>Poales</taxon>
        <taxon>Poaceae</taxon>
        <taxon>PACMAD clade</taxon>
        <taxon>Panicoideae</taxon>
        <taxon>Andropogonodae</taxon>
        <taxon>Andropogoneae</taxon>
        <taxon>Sorghinae</taxon>
        <taxon>Sorghum</taxon>
    </lineage>
</organism>
<dbReference type="InterPro" id="IPR041677">
    <property type="entry name" value="DNA2/NAM7_AAA_11"/>
</dbReference>
<reference evidence="9" key="2">
    <citation type="submission" date="2020-10" db="EMBL/GenBank/DDBJ databases">
        <authorList>
            <person name="Cooper E.A."/>
            <person name="Brenton Z.W."/>
            <person name="Flinn B.S."/>
            <person name="Jenkins J."/>
            <person name="Shu S."/>
            <person name="Flowers D."/>
            <person name="Luo F."/>
            <person name="Wang Y."/>
            <person name="Xia P."/>
            <person name="Barry K."/>
            <person name="Daum C."/>
            <person name="Lipzen A."/>
            <person name="Yoshinaga Y."/>
            <person name="Schmutz J."/>
            <person name="Saski C."/>
            <person name="Vermerris W."/>
            <person name="Kresovich S."/>
        </authorList>
    </citation>
    <scope>NUCLEOTIDE SEQUENCE</scope>
</reference>
<evidence type="ECO:0000256" key="5">
    <source>
        <dbReference type="ARBA" id="ARBA00022840"/>
    </source>
</evidence>
<feature type="domain" description="Helicase ATP-binding" evidence="8">
    <location>
        <begin position="508"/>
        <end position="761"/>
    </location>
</feature>
<keyword evidence="5" id="KW-0067">ATP-binding</keyword>
<dbReference type="AlphaFoldDB" id="A0A921RME6"/>
<proteinExistence type="inferred from homology"/>
<name>A0A921RME6_SORBI</name>
<comment type="caution">
    <text evidence="9">The sequence shown here is derived from an EMBL/GenBank/DDBJ whole genome shotgun (WGS) entry which is preliminary data.</text>
</comment>
<dbReference type="GO" id="GO:0003723">
    <property type="term" value="F:RNA binding"/>
    <property type="evidence" value="ECO:0007669"/>
    <property type="project" value="InterPro"/>
</dbReference>
<reference evidence="9" key="1">
    <citation type="journal article" date="2019" name="BMC Genomics">
        <title>A new reference genome for Sorghum bicolor reveals high levels of sequence similarity between sweet and grain genotypes: implications for the genetics of sugar metabolism.</title>
        <authorList>
            <person name="Cooper E.A."/>
            <person name="Brenton Z.W."/>
            <person name="Flinn B.S."/>
            <person name="Jenkins J."/>
            <person name="Shu S."/>
            <person name="Flowers D."/>
            <person name="Luo F."/>
            <person name="Wang Y."/>
            <person name="Xia P."/>
            <person name="Barry K."/>
            <person name="Daum C."/>
            <person name="Lipzen A."/>
            <person name="Yoshinaga Y."/>
            <person name="Schmutz J."/>
            <person name="Saski C."/>
            <person name="Vermerris W."/>
            <person name="Kresovich S."/>
        </authorList>
    </citation>
    <scope>NUCLEOTIDE SEQUENCE</scope>
</reference>
<gene>
    <name evidence="9" type="ORF">BDA96_02G167700</name>
</gene>
<evidence type="ECO:0000256" key="2">
    <source>
        <dbReference type="ARBA" id="ARBA00022741"/>
    </source>
</evidence>
<evidence type="ECO:0000256" key="6">
    <source>
        <dbReference type="ARBA" id="ARBA00048432"/>
    </source>
</evidence>
<feature type="compositionally biased region" description="Basic residues" evidence="7">
    <location>
        <begin position="93"/>
        <end position="102"/>
    </location>
</feature>
<evidence type="ECO:0000256" key="1">
    <source>
        <dbReference type="ARBA" id="ARBA00007913"/>
    </source>
</evidence>
<keyword evidence="2" id="KW-0547">Nucleotide-binding</keyword>
<evidence type="ECO:0000313" key="10">
    <source>
        <dbReference type="Proteomes" id="UP000807115"/>
    </source>
</evidence>